<proteinExistence type="predicted"/>
<dbReference type="Proteomes" id="UP001569154">
    <property type="component" value="Unassembled WGS sequence"/>
</dbReference>
<accession>A0ABV4L8M8</accession>
<protein>
    <submittedName>
        <fullName evidence="1">Uncharacterized protein</fullName>
    </submittedName>
</protein>
<evidence type="ECO:0000313" key="1">
    <source>
        <dbReference type="EMBL" id="MEZ8084051.1"/>
    </source>
</evidence>
<gene>
    <name evidence="1" type="ORF">ACED35_23345</name>
</gene>
<feature type="non-terminal residue" evidence="1">
    <location>
        <position position="1"/>
    </location>
</feature>
<sequence length="73" mass="8000">NIQPEPERKKPLALKRVALSSLLGFFFARSAPFLYAFSLCLRHASLKPHADHLTVSTINRCAGSATTTLFASL</sequence>
<reference evidence="1 2" key="1">
    <citation type="submission" date="2024-06" db="EMBL/GenBank/DDBJ databases">
        <authorList>
            <person name="Steensen K."/>
            <person name="Seneca J."/>
            <person name="Bartlau N."/>
            <person name="Yu A.X."/>
            <person name="Polz M.F."/>
        </authorList>
    </citation>
    <scope>NUCLEOTIDE SEQUENCE [LARGE SCALE GENOMIC DNA]</scope>
    <source>
        <strain evidence="1 2">1F260</strain>
    </source>
</reference>
<comment type="caution">
    <text evidence="1">The sequence shown here is derived from an EMBL/GenBank/DDBJ whole genome shotgun (WGS) entry which is preliminary data.</text>
</comment>
<dbReference type="EMBL" id="JBGONM010000100">
    <property type="protein sequence ID" value="MEZ8084051.1"/>
    <property type="molecule type" value="Genomic_DNA"/>
</dbReference>
<keyword evidence="2" id="KW-1185">Reference proteome</keyword>
<evidence type="ECO:0000313" key="2">
    <source>
        <dbReference type="Proteomes" id="UP001569154"/>
    </source>
</evidence>
<dbReference type="RefSeq" id="WP_371735066.1">
    <property type="nucleotide sequence ID" value="NZ_JBGONM010000100.1"/>
</dbReference>
<organism evidence="1 2">
    <name type="scientific">Enterovibrio norvegicus</name>
    <dbReference type="NCBI Taxonomy" id="188144"/>
    <lineage>
        <taxon>Bacteria</taxon>
        <taxon>Pseudomonadati</taxon>
        <taxon>Pseudomonadota</taxon>
        <taxon>Gammaproteobacteria</taxon>
        <taxon>Vibrionales</taxon>
        <taxon>Vibrionaceae</taxon>
        <taxon>Enterovibrio</taxon>
    </lineage>
</organism>
<name>A0ABV4L8M8_9GAMM</name>